<dbReference type="Pfam" id="PF09539">
    <property type="entry name" value="DUF2385"/>
    <property type="match status" value="1"/>
</dbReference>
<dbReference type="OrthoDB" id="8481666at2"/>
<evidence type="ECO:0000313" key="2">
    <source>
        <dbReference type="EMBL" id="PKR88779.1"/>
    </source>
</evidence>
<dbReference type="NCBIfam" id="TIGR02301">
    <property type="entry name" value="TIGR02301 family protein"/>
    <property type="match status" value="1"/>
</dbReference>
<keyword evidence="3" id="KW-1185">Reference proteome</keyword>
<organism evidence="2 3">
    <name type="scientific">Pleomorphomonas diazotrophica</name>
    <dbReference type="NCBI Taxonomy" id="1166257"/>
    <lineage>
        <taxon>Bacteria</taxon>
        <taxon>Pseudomonadati</taxon>
        <taxon>Pseudomonadota</taxon>
        <taxon>Alphaproteobacteria</taxon>
        <taxon>Hyphomicrobiales</taxon>
        <taxon>Pleomorphomonadaceae</taxon>
        <taxon>Pleomorphomonas</taxon>
    </lineage>
</organism>
<evidence type="ECO:0000256" key="1">
    <source>
        <dbReference type="SAM" id="Phobius"/>
    </source>
</evidence>
<sequence length="167" mass="18193">MHRSHQGPRRGVRHPCPVRADGPQCRKVRGDRERLLLKSLAVFVTLASATPLFAADAAPPYQADVLRLSEVLGAAAYLDSLCGSPTAADWRAKMAALLDAQGLEGPARRPYVEAFNRGQRTFSIAHRTCTASARGVLQRYFAEGAQLSDRLDQRFGRTGDSPLPPAR</sequence>
<feature type="transmembrane region" description="Helical" evidence="1">
    <location>
        <begin position="35"/>
        <end position="54"/>
    </location>
</feature>
<dbReference type="EMBL" id="PJNW01000009">
    <property type="protein sequence ID" value="PKR88779.1"/>
    <property type="molecule type" value="Genomic_DNA"/>
</dbReference>
<dbReference type="InterPro" id="IPR012645">
    <property type="entry name" value="CHP02301"/>
</dbReference>
<keyword evidence="1" id="KW-0812">Transmembrane</keyword>
<dbReference type="Proteomes" id="UP000233491">
    <property type="component" value="Unassembled WGS sequence"/>
</dbReference>
<dbReference type="AlphaFoldDB" id="A0A2N3LW08"/>
<accession>A0A2N3LW08</accession>
<protein>
    <submittedName>
        <fullName evidence="2">TIGR02301 family protein</fullName>
    </submittedName>
</protein>
<name>A0A2N3LW08_9HYPH</name>
<keyword evidence="1" id="KW-1133">Transmembrane helix</keyword>
<gene>
    <name evidence="2" type="ORF">CXZ10_11680</name>
</gene>
<comment type="caution">
    <text evidence="2">The sequence shown here is derived from an EMBL/GenBank/DDBJ whole genome shotgun (WGS) entry which is preliminary data.</text>
</comment>
<proteinExistence type="predicted"/>
<keyword evidence="1" id="KW-0472">Membrane</keyword>
<reference evidence="2 3" key="1">
    <citation type="submission" date="2017-12" db="EMBL/GenBank/DDBJ databases">
        <title>Anaerobic carbon monoxide metabolism by Pleomorphomonas carboxyditropha sp. nov., a new mesophilic hydrogenogenic carboxidotroph.</title>
        <authorList>
            <person name="Esquivel-Elizondo S."/>
            <person name="Krajmalnik-Brown R."/>
        </authorList>
    </citation>
    <scope>NUCLEOTIDE SEQUENCE [LARGE SCALE GENOMIC DNA]</scope>
    <source>
        <strain evidence="2 3">R5-392</strain>
    </source>
</reference>
<evidence type="ECO:0000313" key="3">
    <source>
        <dbReference type="Proteomes" id="UP000233491"/>
    </source>
</evidence>